<dbReference type="AlphaFoldDB" id="A0AAV7N896"/>
<protein>
    <submittedName>
        <fullName evidence="1">Uncharacterized protein</fullName>
    </submittedName>
</protein>
<reference evidence="1" key="1">
    <citation type="journal article" date="2022" name="bioRxiv">
        <title>Sequencing and chromosome-scale assembly of the giantPleurodeles waltlgenome.</title>
        <authorList>
            <person name="Brown T."/>
            <person name="Elewa A."/>
            <person name="Iarovenko S."/>
            <person name="Subramanian E."/>
            <person name="Araus A.J."/>
            <person name="Petzold A."/>
            <person name="Susuki M."/>
            <person name="Suzuki K.-i.T."/>
            <person name="Hayashi T."/>
            <person name="Toyoda A."/>
            <person name="Oliveira C."/>
            <person name="Osipova E."/>
            <person name="Leigh N.D."/>
            <person name="Simon A."/>
            <person name="Yun M.H."/>
        </authorList>
    </citation>
    <scope>NUCLEOTIDE SEQUENCE</scope>
    <source>
        <strain evidence="1">20211129_DDA</strain>
        <tissue evidence="1">Liver</tissue>
    </source>
</reference>
<evidence type="ECO:0000313" key="2">
    <source>
        <dbReference type="Proteomes" id="UP001066276"/>
    </source>
</evidence>
<evidence type="ECO:0000313" key="1">
    <source>
        <dbReference type="EMBL" id="KAJ1110583.1"/>
    </source>
</evidence>
<comment type="caution">
    <text evidence="1">The sequence shown here is derived from an EMBL/GenBank/DDBJ whole genome shotgun (WGS) entry which is preliminary data.</text>
</comment>
<dbReference type="Proteomes" id="UP001066276">
    <property type="component" value="Chromosome 9"/>
</dbReference>
<name>A0AAV7N896_PLEWA</name>
<dbReference type="EMBL" id="JANPWB010000013">
    <property type="protein sequence ID" value="KAJ1110583.1"/>
    <property type="molecule type" value="Genomic_DNA"/>
</dbReference>
<keyword evidence="2" id="KW-1185">Reference proteome</keyword>
<accession>A0AAV7N896</accession>
<organism evidence="1 2">
    <name type="scientific">Pleurodeles waltl</name>
    <name type="common">Iberian ribbed newt</name>
    <dbReference type="NCBI Taxonomy" id="8319"/>
    <lineage>
        <taxon>Eukaryota</taxon>
        <taxon>Metazoa</taxon>
        <taxon>Chordata</taxon>
        <taxon>Craniata</taxon>
        <taxon>Vertebrata</taxon>
        <taxon>Euteleostomi</taxon>
        <taxon>Amphibia</taxon>
        <taxon>Batrachia</taxon>
        <taxon>Caudata</taxon>
        <taxon>Salamandroidea</taxon>
        <taxon>Salamandridae</taxon>
        <taxon>Pleurodelinae</taxon>
        <taxon>Pleurodeles</taxon>
    </lineage>
</organism>
<gene>
    <name evidence="1" type="ORF">NDU88_007933</name>
</gene>
<proteinExistence type="predicted"/>
<sequence length="131" mass="15179">MVPAVLKARARQHAVEIANMWYKYRQRTGATLQRQQYRELPCAPRRRRPLWILSAGRALGAVQLVFCPESCPVCTSRVQHPELSRQLQAHEMARAEHLQPLSASRRSDVLRRFHILPPCVRSFKSNVKRSL</sequence>